<organism evidence="2 3">
    <name type="scientific">Protea cynaroides</name>
    <dbReference type="NCBI Taxonomy" id="273540"/>
    <lineage>
        <taxon>Eukaryota</taxon>
        <taxon>Viridiplantae</taxon>
        <taxon>Streptophyta</taxon>
        <taxon>Embryophyta</taxon>
        <taxon>Tracheophyta</taxon>
        <taxon>Spermatophyta</taxon>
        <taxon>Magnoliopsida</taxon>
        <taxon>Proteales</taxon>
        <taxon>Proteaceae</taxon>
        <taxon>Protea</taxon>
    </lineage>
</organism>
<name>A0A9Q0HB46_9MAGN</name>
<dbReference type="InterPro" id="IPR025322">
    <property type="entry name" value="PADRE_dom"/>
</dbReference>
<reference evidence="2" key="1">
    <citation type="journal article" date="2023" name="Plant J.">
        <title>The genome of the king protea, Protea cynaroides.</title>
        <authorList>
            <person name="Chang J."/>
            <person name="Duong T.A."/>
            <person name="Schoeman C."/>
            <person name="Ma X."/>
            <person name="Roodt D."/>
            <person name="Barker N."/>
            <person name="Li Z."/>
            <person name="Van de Peer Y."/>
            <person name="Mizrachi E."/>
        </authorList>
    </citation>
    <scope>NUCLEOTIDE SEQUENCE</scope>
    <source>
        <tissue evidence="2">Young leaves</tissue>
    </source>
</reference>
<evidence type="ECO:0008006" key="4">
    <source>
        <dbReference type="Google" id="ProtNLM"/>
    </source>
</evidence>
<keyword evidence="3" id="KW-1185">Reference proteome</keyword>
<evidence type="ECO:0000313" key="2">
    <source>
        <dbReference type="EMBL" id="KAJ4962549.1"/>
    </source>
</evidence>
<dbReference type="Proteomes" id="UP001141806">
    <property type="component" value="Unassembled WGS sequence"/>
</dbReference>
<dbReference type="OrthoDB" id="736928at2759"/>
<protein>
    <recommendedName>
        <fullName evidence="4">DUF4228 domain protein</fullName>
    </recommendedName>
</protein>
<feature type="region of interest" description="Disordered" evidence="1">
    <location>
        <begin position="106"/>
        <end position="151"/>
    </location>
</feature>
<gene>
    <name evidence="2" type="ORF">NE237_022488</name>
</gene>
<sequence length="209" mass="23522">MALGCCLRYRSSSSFHGVRVVHLNKFVEDFNDPIMAGELTGTPPKYFICTSAQLLSFNSPKTQPPDTQLQFGQVYFLLPFSVFESEASPVDLAHLSNRLTVVAKRGVSKPPSPKQNKYLVLDRSPSEERSKSSTKKSVNPHFLSKKRSNSTKDTVVQKSSLEVYGDKVSYRSKVWKPILETIIEKSFSRRSEMSFGSRSESFGEIEIKV</sequence>
<dbReference type="Pfam" id="PF14009">
    <property type="entry name" value="PADRE"/>
    <property type="match status" value="1"/>
</dbReference>
<proteinExistence type="predicted"/>
<comment type="caution">
    <text evidence="2">The sequence shown here is derived from an EMBL/GenBank/DDBJ whole genome shotgun (WGS) entry which is preliminary data.</text>
</comment>
<dbReference type="AlphaFoldDB" id="A0A9Q0HB46"/>
<dbReference type="PANTHER" id="PTHR33052">
    <property type="entry name" value="DUF4228 DOMAIN PROTEIN-RELATED"/>
    <property type="match status" value="1"/>
</dbReference>
<evidence type="ECO:0000256" key="1">
    <source>
        <dbReference type="SAM" id="MobiDB-lite"/>
    </source>
</evidence>
<accession>A0A9Q0HB46</accession>
<dbReference type="EMBL" id="JAMYWD010000008">
    <property type="protein sequence ID" value="KAJ4962549.1"/>
    <property type="molecule type" value="Genomic_DNA"/>
</dbReference>
<evidence type="ECO:0000313" key="3">
    <source>
        <dbReference type="Proteomes" id="UP001141806"/>
    </source>
</evidence>